<evidence type="ECO:0000313" key="4">
    <source>
        <dbReference type="Proteomes" id="UP001295423"/>
    </source>
</evidence>
<sequence length="228" mass="25331">MTFYQQQHQQHQQQKQQAIIELNNLTVDALRQQQFYNAITSSSSALKCYKAIQQSTTNELLSCSFFAAPEDYCIDQSMLLSEPNPNATGHSTNSSTFIYDLGIPVPPGADATIVATILIFNLALAYQLCGNQQQYDTKMLLKAKQLYELAHKGLDVDQNVHFHFAIINNIAVIEHQIGNTAASKDNFEYLMSLFMLLVDRGTNSVGLRHMNGFLVNLPSTSVNAAHAA</sequence>
<dbReference type="EMBL" id="CAKOGP040002202">
    <property type="protein sequence ID" value="CAJ1964907.1"/>
    <property type="molecule type" value="Genomic_DNA"/>
</dbReference>
<protein>
    <submittedName>
        <fullName evidence="2">Uncharacterized protein</fullName>
    </submittedName>
</protein>
<evidence type="ECO:0000256" key="1">
    <source>
        <dbReference type="SAM" id="Coils"/>
    </source>
</evidence>
<organism evidence="2 4">
    <name type="scientific">Cylindrotheca closterium</name>
    <dbReference type="NCBI Taxonomy" id="2856"/>
    <lineage>
        <taxon>Eukaryota</taxon>
        <taxon>Sar</taxon>
        <taxon>Stramenopiles</taxon>
        <taxon>Ochrophyta</taxon>
        <taxon>Bacillariophyta</taxon>
        <taxon>Bacillariophyceae</taxon>
        <taxon>Bacillariophycidae</taxon>
        <taxon>Bacillariales</taxon>
        <taxon>Bacillariaceae</taxon>
        <taxon>Cylindrotheca</taxon>
    </lineage>
</organism>
<name>A0AAD2G7W1_9STRA</name>
<proteinExistence type="predicted"/>
<dbReference type="AlphaFoldDB" id="A0AAD2G7W1"/>
<accession>A0AAD2G7W1</accession>
<feature type="coiled-coil region" evidence="1">
    <location>
        <begin position="1"/>
        <end position="28"/>
    </location>
</feature>
<evidence type="ECO:0000313" key="3">
    <source>
        <dbReference type="EMBL" id="CAJ1964909.1"/>
    </source>
</evidence>
<dbReference type="Proteomes" id="UP001295423">
    <property type="component" value="Unassembled WGS sequence"/>
</dbReference>
<reference evidence="2" key="1">
    <citation type="submission" date="2023-08" db="EMBL/GenBank/DDBJ databases">
        <authorList>
            <person name="Audoor S."/>
            <person name="Bilcke G."/>
        </authorList>
    </citation>
    <scope>NUCLEOTIDE SEQUENCE</scope>
</reference>
<comment type="caution">
    <text evidence="2">The sequence shown here is derived from an EMBL/GenBank/DDBJ whole genome shotgun (WGS) entry which is preliminary data.</text>
</comment>
<evidence type="ECO:0000313" key="2">
    <source>
        <dbReference type="EMBL" id="CAJ1964907.1"/>
    </source>
</evidence>
<dbReference type="EMBL" id="CAKOGP040002202">
    <property type="protein sequence ID" value="CAJ1964909.1"/>
    <property type="molecule type" value="Genomic_DNA"/>
</dbReference>
<keyword evidence="4" id="KW-1185">Reference proteome</keyword>
<keyword evidence="1" id="KW-0175">Coiled coil</keyword>
<gene>
    <name evidence="2" type="ORF">CYCCA115_LOCUS20853</name>
    <name evidence="3" type="ORF">CYCCA115_LOCUS20854</name>
</gene>